<dbReference type="SMART" id="SM00220">
    <property type="entry name" value="S_TKc"/>
    <property type="match status" value="1"/>
</dbReference>
<name>A0A5N7CU16_9EURO</name>
<keyword evidence="4" id="KW-0808">Transferase</keyword>
<dbReference type="Gene3D" id="1.10.510.10">
    <property type="entry name" value="Transferase(Phosphotransferase) domain 1"/>
    <property type="match status" value="1"/>
</dbReference>
<evidence type="ECO:0000259" key="3">
    <source>
        <dbReference type="PROSITE" id="PS50011"/>
    </source>
</evidence>
<dbReference type="InterPro" id="IPR008271">
    <property type="entry name" value="Ser/Thr_kinase_AS"/>
</dbReference>
<sequence>MDDGTKKTRQKLKPVWNFFLSREPHKFTFAGVGHQKRLKTRNGKHYHFLERQALGCDLPQKIQYSILRCFRPCSRSRFDPAVWFVDGDGTLRINLIGDTASLDSIQEYGDPIRTIGYGSFGIVLLVRRVIKEGSPSYGVHALKVFRHRRGESGFQYHYRIASQFSITSSLKHQNIVNTFQLDPIGQYSLCMSMEFCSGGDLHTLIIDSRQLEETEADCFFKQLIRGLTHIHHMDIAHRDLKPQNLLLTSQGCLKISDFDIAERCHYTRDGRPHTTDRLCGSAQYISPEQYTKKKFDPRAADVWATGVTYIAMRVGWIPWEIAEPEEDDGFRKFLQCIGNSGYDPIGRLSHICQNVIWSLLDPIPSRRPTAHSIIQSLWMQEVLVCEAGEYGY</sequence>
<dbReference type="InterPro" id="IPR000719">
    <property type="entry name" value="Prot_kinase_dom"/>
</dbReference>
<dbReference type="Pfam" id="PF00069">
    <property type="entry name" value="Pkinase"/>
    <property type="match status" value="1"/>
</dbReference>
<dbReference type="PROSITE" id="PS50011">
    <property type="entry name" value="PROTEIN_KINASE_DOM"/>
    <property type="match status" value="1"/>
</dbReference>
<dbReference type="GeneID" id="43668429"/>
<organism evidence="4 5">
    <name type="scientific">Aspergillus pseudonomiae</name>
    <dbReference type="NCBI Taxonomy" id="1506151"/>
    <lineage>
        <taxon>Eukaryota</taxon>
        <taxon>Fungi</taxon>
        <taxon>Dikarya</taxon>
        <taxon>Ascomycota</taxon>
        <taxon>Pezizomycotina</taxon>
        <taxon>Eurotiomycetes</taxon>
        <taxon>Eurotiomycetidae</taxon>
        <taxon>Eurotiales</taxon>
        <taxon>Aspergillaceae</taxon>
        <taxon>Aspergillus</taxon>
        <taxon>Aspergillus subgen. Circumdati</taxon>
    </lineage>
</organism>
<dbReference type="PROSITE" id="PS00108">
    <property type="entry name" value="PROTEIN_KINASE_ST"/>
    <property type="match status" value="1"/>
</dbReference>
<dbReference type="GO" id="GO:0035556">
    <property type="term" value="P:intracellular signal transduction"/>
    <property type="evidence" value="ECO:0007669"/>
    <property type="project" value="TreeGrafter"/>
</dbReference>
<proteinExistence type="predicted"/>
<dbReference type="SUPFAM" id="SSF56112">
    <property type="entry name" value="Protein kinase-like (PK-like)"/>
    <property type="match status" value="1"/>
</dbReference>
<keyword evidence="4" id="KW-0418">Kinase</keyword>
<dbReference type="PANTHER" id="PTHR24346:SF30">
    <property type="entry name" value="MATERNAL EMBRYONIC LEUCINE ZIPPER KINASE"/>
    <property type="match status" value="1"/>
</dbReference>
<protein>
    <submittedName>
        <fullName evidence="4">Kinase-like domain-containing protein</fullName>
    </submittedName>
</protein>
<dbReference type="AlphaFoldDB" id="A0A5N7CU16"/>
<dbReference type="GO" id="GO:0005524">
    <property type="term" value="F:ATP binding"/>
    <property type="evidence" value="ECO:0007669"/>
    <property type="project" value="UniProtKB-KW"/>
</dbReference>
<dbReference type="RefSeq" id="XP_031935015.1">
    <property type="nucleotide sequence ID" value="XM_032083738.1"/>
</dbReference>
<gene>
    <name evidence="4" type="ORF">BDV37DRAFT_265063</name>
</gene>
<reference evidence="4 5" key="1">
    <citation type="submission" date="2019-04" db="EMBL/GenBank/DDBJ databases">
        <authorList>
            <consortium name="DOE Joint Genome Institute"/>
            <person name="Mondo S."/>
            <person name="Kjaerbolling I."/>
            <person name="Vesth T."/>
            <person name="Frisvad J.C."/>
            <person name="Nybo J.L."/>
            <person name="Theobald S."/>
            <person name="Kildgaard S."/>
            <person name="Isbrandt T."/>
            <person name="Kuo A."/>
            <person name="Sato A."/>
            <person name="Lyhne E.K."/>
            <person name="Kogle M.E."/>
            <person name="Wiebenga A."/>
            <person name="Kun R.S."/>
            <person name="Lubbers R.J."/>
            <person name="Makela M.R."/>
            <person name="Barry K."/>
            <person name="Chovatia M."/>
            <person name="Clum A."/>
            <person name="Daum C."/>
            <person name="Haridas S."/>
            <person name="He G."/>
            <person name="LaButti K."/>
            <person name="Lipzen A."/>
            <person name="Riley R."/>
            <person name="Salamov A."/>
            <person name="Simmons B.A."/>
            <person name="Magnuson J.K."/>
            <person name="Henrissat B."/>
            <person name="Mortensen U.H."/>
            <person name="Larsen T.O."/>
            <person name="Devries R.P."/>
            <person name="Grigoriev I.V."/>
            <person name="Machida M."/>
            <person name="Baker S.E."/>
            <person name="Andersen M.R."/>
            <person name="Cantor M.N."/>
            <person name="Hua S.X."/>
        </authorList>
    </citation>
    <scope>NUCLEOTIDE SEQUENCE [LARGE SCALE GENOMIC DNA]</scope>
    <source>
        <strain evidence="4 5">CBS 119388</strain>
    </source>
</reference>
<dbReference type="InterPro" id="IPR011009">
    <property type="entry name" value="Kinase-like_dom_sf"/>
</dbReference>
<dbReference type="GO" id="GO:0005737">
    <property type="term" value="C:cytoplasm"/>
    <property type="evidence" value="ECO:0007669"/>
    <property type="project" value="TreeGrafter"/>
</dbReference>
<feature type="domain" description="Protein kinase" evidence="3">
    <location>
        <begin position="109"/>
        <end position="379"/>
    </location>
</feature>
<dbReference type="OrthoDB" id="6513151at2759"/>
<keyword evidence="5" id="KW-1185">Reference proteome</keyword>
<dbReference type="Proteomes" id="UP000325579">
    <property type="component" value="Unassembled WGS sequence"/>
</dbReference>
<dbReference type="EMBL" id="ML736882">
    <property type="protein sequence ID" value="KAE8397696.1"/>
    <property type="molecule type" value="Genomic_DNA"/>
</dbReference>
<accession>A0A5N7CU16</accession>
<keyword evidence="1" id="KW-0547">Nucleotide-binding</keyword>
<evidence type="ECO:0000256" key="1">
    <source>
        <dbReference type="ARBA" id="ARBA00022741"/>
    </source>
</evidence>
<evidence type="ECO:0000256" key="2">
    <source>
        <dbReference type="ARBA" id="ARBA00022840"/>
    </source>
</evidence>
<keyword evidence="2" id="KW-0067">ATP-binding</keyword>
<dbReference type="PANTHER" id="PTHR24346">
    <property type="entry name" value="MAP/MICROTUBULE AFFINITY-REGULATING KINASE"/>
    <property type="match status" value="1"/>
</dbReference>
<evidence type="ECO:0000313" key="5">
    <source>
        <dbReference type="Proteomes" id="UP000325579"/>
    </source>
</evidence>
<dbReference type="GO" id="GO:0004674">
    <property type="term" value="F:protein serine/threonine kinase activity"/>
    <property type="evidence" value="ECO:0007669"/>
    <property type="project" value="TreeGrafter"/>
</dbReference>
<evidence type="ECO:0000313" key="4">
    <source>
        <dbReference type="EMBL" id="KAE8397696.1"/>
    </source>
</evidence>